<name>A0A6L6G799_STRUB</name>
<feature type="domain" description="Glycosyltransferase 2-like" evidence="3">
    <location>
        <begin position="7"/>
        <end position="90"/>
    </location>
</feature>
<dbReference type="RefSeq" id="WP_154617307.1">
    <property type="nucleotide sequence ID" value="NZ_WLXI01000031.1"/>
</dbReference>
<dbReference type="CDD" id="cd00761">
    <property type="entry name" value="Glyco_tranf_GTA_type"/>
    <property type="match status" value="1"/>
</dbReference>
<comment type="caution">
    <text evidence="4">The sequence shown here is derived from an EMBL/GenBank/DDBJ whole genome shotgun (WGS) entry which is preliminary data.</text>
</comment>
<keyword evidence="2 4" id="KW-0808">Transferase</keyword>
<gene>
    <name evidence="4" type="ORF">GKS16_03245</name>
</gene>
<organism evidence="4 5">
    <name type="scientific">Streptococcus uberis</name>
    <dbReference type="NCBI Taxonomy" id="1349"/>
    <lineage>
        <taxon>Bacteria</taxon>
        <taxon>Bacillati</taxon>
        <taxon>Bacillota</taxon>
        <taxon>Bacilli</taxon>
        <taxon>Lactobacillales</taxon>
        <taxon>Streptococcaceae</taxon>
        <taxon>Streptococcus</taxon>
    </lineage>
</organism>
<evidence type="ECO:0000313" key="4">
    <source>
        <dbReference type="EMBL" id="MTD01292.1"/>
    </source>
</evidence>
<dbReference type="Pfam" id="PF00535">
    <property type="entry name" value="Glycos_transf_2"/>
    <property type="match status" value="1"/>
</dbReference>
<dbReference type="PANTHER" id="PTHR22916">
    <property type="entry name" value="GLYCOSYLTRANSFERASE"/>
    <property type="match status" value="1"/>
</dbReference>
<dbReference type="SUPFAM" id="SSF53448">
    <property type="entry name" value="Nucleotide-diphospho-sugar transferases"/>
    <property type="match status" value="1"/>
</dbReference>
<evidence type="ECO:0000259" key="3">
    <source>
        <dbReference type="Pfam" id="PF00535"/>
    </source>
</evidence>
<feature type="non-terminal residue" evidence="4">
    <location>
        <position position="1"/>
    </location>
</feature>
<dbReference type="Proteomes" id="UP000483839">
    <property type="component" value="Unassembled WGS sequence"/>
</dbReference>
<reference evidence="4 5" key="1">
    <citation type="submission" date="2019-11" db="EMBL/GenBank/DDBJ databases">
        <title>Streptococcus uberis isolated from clinical mastitis cases on a southeastern Queensland dairy.</title>
        <authorList>
            <person name="Workentine M.L."/>
            <person name="Price R."/>
            <person name="Olchowy T."/>
        </authorList>
    </citation>
    <scope>NUCLEOTIDE SEQUENCE [LARGE SCALE GENOMIC DNA]</scope>
    <source>
        <strain evidence="4 5">OLC4459-A17</strain>
    </source>
</reference>
<evidence type="ECO:0000256" key="2">
    <source>
        <dbReference type="ARBA" id="ARBA00022679"/>
    </source>
</evidence>
<evidence type="ECO:0000313" key="5">
    <source>
        <dbReference type="Proteomes" id="UP000483839"/>
    </source>
</evidence>
<keyword evidence="1" id="KW-0328">Glycosyltransferase</keyword>
<proteinExistence type="predicted"/>
<dbReference type="InterPro" id="IPR029044">
    <property type="entry name" value="Nucleotide-diphossugar_trans"/>
</dbReference>
<protein>
    <submittedName>
        <fullName evidence="4">Glycosyltransferase</fullName>
    </submittedName>
</protein>
<dbReference type="GO" id="GO:0016757">
    <property type="term" value="F:glycosyltransferase activity"/>
    <property type="evidence" value="ECO:0007669"/>
    <property type="project" value="UniProtKB-KW"/>
</dbReference>
<dbReference type="InterPro" id="IPR001173">
    <property type="entry name" value="Glyco_trans_2-like"/>
</dbReference>
<evidence type="ECO:0000256" key="1">
    <source>
        <dbReference type="ARBA" id="ARBA00022676"/>
    </source>
</evidence>
<dbReference type="EMBL" id="WLXI01000031">
    <property type="protein sequence ID" value="MTD01292.1"/>
    <property type="molecule type" value="Genomic_DNA"/>
</dbReference>
<sequence>QMCIRDRNCIDSILKQNISNFEIVVVNDGSNNKSTLDAIDRSLMLSPNISYYTQSNQGSAAARNNGLSKSKGDFIIFVDADDLIPEKFFDTLELDNLNFDLAIFDYSVVKDKEEVCKSLIHPMDLSKDKESIYKNILYVPGIFEDFMLGAIWAKCFSRSFLTKNNLIFRDELRKTQDRIFMLETCIAAKKIVYVPAFSYRYFLQENSITHKMNFNVIHYCELLINTSRKIITDNKMDQNVSKFFAYGVLGEVLQLTYFHRDFKGNWSEIRKGILDLYKKYNIDKDLKKIKLSEIPSLKSKVRFLLYKYHLIFPLYLYFH</sequence>
<dbReference type="PANTHER" id="PTHR22916:SF51">
    <property type="entry name" value="GLYCOSYLTRANSFERASE EPSH-RELATED"/>
    <property type="match status" value="1"/>
</dbReference>
<dbReference type="AlphaFoldDB" id="A0A6L6G799"/>
<dbReference type="Gene3D" id="3.90.550.10">
    <property type="entry name" value="Spore Coat Polysaccharide Biosynthesis Protein SpsA, Chain A"/>
    <property type="match status" value="1"/>
</dbReference>
<accession>A0A6L6G799</accession>